<protein>
    <recommendedName>
        <fullName evidence="3">Reverse transcriptase zinc-binding domain-containing protein</fullName>
    </recommendedName>
</protein>
<accession>A0A151IBC7</accession>
<gene>
    <name evidence="1" type="ORF">ALC62_12384</name>
</gene>
<dbReference type="AlphaFoldDB" id="A0A151IBC7"/>
<dbReference type="EMBL" id="KQ978111">
    <property type="protein sequence ID" value="KYM96949.1"/>
    <property type="molecule type" value="Genomic_DNA"/>
</dbReference>
<name>A0A151IBC7_9HYME</name>
<evidence type="ECO:0000313" key="2">
    <source>
        <dbReference type="Proteomes" id="UP000078542"/>
    </source>
</evidence>
<evidence type="ECO:0000313" key="1">
    <source>
        <dbReference type="EMBL" id="KYM96949.1"/>
    </source>
</evidence>
<organism evidence="1 2">
    <name type="scientific">Cyphomyrmex costatus</name>
    <dbReference type="NCBI Taxonomy" id="456900"/>
    <lineage>
        <taxon>Eukaryota</taxon>
        <taxon>Metazoa</taxon>
        <taxon>Ecdysozoa</taxon>
        <taxon>Arthropoda</taxon>
        <taxon>Hexapoda</taxon>
        <taxon>Insecta</taxon>
        <taxon>Pterygota</taxon>
        <taxon>Neoptera</taxon>
        <taxon>Endopterygota</taxon>
        <taxon>Hymenoptera</taxon>
        <taxon>Apocrita</taxon>
        <taxon>Aculeata</taxon>
        <taxon>Formicoidea</taxon>
        <taxon>Formicidae</taxon>
        <taxon>Myrmicinae</taxon>
        <taxon>Cyphomyrmex</taxon>
    </lineage>
</organism>
<proteinExistence type="predicted"/>
<dbReference type="Proteomes" id="UP000078542">
    <property type="component" value="Unassembled WGS sequence"/>
</dbReference>
<keyword evidence="2" id="KW-1185">Reference proteome</keyword>
<sequence>LAKLRCGNLEEANKYWLEEDEGKRCIFCKKGRDNIEHYVRECEEMEERFNYLGEDKGRILERLWSEELDETKGKVIRNLWKDRDKILKELKEKDKEKKRKESG</sequence>
<reference evidence="1 2" key="1">
    <citation type="submission" date="2016-03" db="EMBL/GenBank/DDBJ databases">
        <title>Cyphomyrmex costatus WGS genome.</title>
        <authorList>
            <person name="Nygaard S."/>
            <person name="Hu H."/>
            <person name="Boomsma J."/>
            <person name="Zhang G."/>
        </authorList>
    </citation>
    <scope>NUCLEOTIDE SEQUENCE [LARGE SCALE GENOMIC DNA]</scope>
    <source>
        <strain evidence="1">MS0001</strain>
        <tissue evidence="1">Whole body</tissue>
    </source>
</reference>
<evidence type="ECO:0008006" key="3">
    <source>
        <dbReference type="Google" id="ProtNLM"/>
    </source>
</evidence>
<feature type="non-terminal residue" evidence="1">
    <location>
        <position position="1"/>
    </location>
</feature>